<dbReference type="Proteomes" id="UP000054010">
    <property type="component" value="Unassembled WGS sequence"/>
</dbReference>
<evidence type="ECO:0000256" key="8">
    <source>
        <dbReference type="ARBA" id="ARBA00023239"/>
    </source>
</evidence>
<dbReference type="AlphaFoldDB" id="E1IGP7"/>
<sequence length="232" mass="24682">MEAHTPEPSPPQTPAKERSSRIPGFDPEATPLLGIGLGLTGLTLGLRPRFAPLPLALTALAAALYRDPERVTPPDPQAIYAPADGSLLLIDEIYEHRYLHTDCVRMAIAVSPLDVPICRSPAAGTVRYMEHVAGQYGPVSDIAAGDQNERVYMGIETAWGPIMVVQIAGPLGRRIVPQVAVGDALSAGARLGTVRFGSRTDLYLQRDVARLLVESGQHVVAGLSRIGDLVGV</sequence>
<evidence type="ECO:0000256" key="11">
    <source>
        <dbReference type="SAM" id="MobiDB-lite"/>
    </source>
</evidence>
<comment type="caution">
    <text evidence="12">The sequence shown here is derived from an EMBL/GenBank/DDBJ whole genome shotgun (WGS) entry which is preliminary data.</text>
</comment>
<dbReference type="GO" id="GO:0008654">
    <property type="term" value="P:phospholipid biosynthetic process"/>
    <property type="evidence" value="ECO:0007669"/>
    <property type="project" value="UniProtKB-KW"/>
</dbReference>
<keyword evidence="1" id="KW-1003">Cell membrane</keyword>
<keyword evidence="5" id="KW-0472">Membrane</keyword>
<evidence type="ECO:0000313" key="12">
    <source>
        <dbReference type="EMBL" id="EFO79634.1"/>
    </source>
</evidence>
<keyword evidence="3" id="KW-0210">Decarboxylase</keyword>
<keyword evidence="10" id="KW-0670">Pyruvate</keyword>
<dbReference type="InterPro" id="IPR033175">
    <property type="entry name" value="PSD-A"/>
</dbReference>
<keyword evidence="6" id="KW-0865">Zymogen</keyword>
<protein>
    <submittedName>
        <fullName evidence="12">Phosphatidylserine decarboxylase-related protein</fullName>
    </submittedName>
</protein>
<dbReference type="eggNOG" id="COG0688">
    <property type="taxonomic scope" value="Bacteria"/>
</dbReference>
<gene>
    <name evidence="12" type="ORF">OSCT_2498</name>
</gene>
<dbReference type="PANTHER" id="PTHR35809:SF1">
    <property type="entry name" value="ARCHAETIDYLSERINE DECARBOXYLASE PROENZYME-RELATED"/>
    <property type="match status" value="1"/>
</dbReference>
<keyword evidence="7" id="KW-0594">Phospholipid biosynthesis</keyword>
<dbReference type="GO" id="GO:0004609">
    <property type="term" value="F:phosphatidylserine decarboxylase activity"/>
    <property type="evidence" value="ECO:0007669"/>
    <property type="project" value="InterPro"/>
</dbReference>
<reference evidence="12 13" key="1">
    <citation type="journal article" date="2011" name="J. Bacteriol.">
        <title>Draft genome sequence of the anoxygenic filamentous phototrophic bacterium Oscillochloris trichoides subsp. DG-6.</title>
        <authorList>
            <person name="Kuznetsov B.B."/>
            <person name="Ivanovsky R.N."/>
            <person name="Keppen O.I."/>
            <person name="Sukhacheva M.V."/>
            <person name="Bumazhkin B.K."/>
            <person name="Patutina E.O."/>
            <person name="Beletsky A.V."/>
            <person name="Mardanov A.V."/>
            <person name="Baslerov R.V."/>
            <person name="Panteleeva A.N."/>
            <person name="Kolganova T.V."/>
            <person name="Ravin N.V."/>
            <person name="Skryabin K.G."/>
        </authorList>
    </citation>
    <scope>NUCLEOTIDE SEQUENCE [LARGE SCALE GENOMIC DNA]</scope>
    <source>
        <strain evidence="12 13">DG-6</strain>
    </source>
</reference>
<evidence type="ECO:0000256" key="3">
    <source>
        <dbReference type="ARBA" id="ARBA00022793"/>
    </source>
</evidence>
<dbReference type="PANTHER" id="PTHR35809">
    <property type="entry name" value="ARCHAETIDYLSERINE DECARBOXYLASE PROENZYME-RELATED"/>
    <property type="match status" value="1"/>
</dbReference>
<feature type="region of interest" description="Disordered" evidence="11">
    <location>
        <begin position="1"/>
        <end position="24"/>
    </location>
</feature>
<dbReference type="InterPro" id="IPR003817">
    <property type="entry name" value="PS_Dcarbxylase"/>
</dbReference>
<dbReference type="Pfam" id="PF02666">
    <property type="entry name" value="PS_Dcarbxylase"/>
    <property type="match status" value="1"/>
</dbReference>
<dbReference type="HOGENOM" id="CLU_072492_2_0_0"/>
<evidence type="ECO:0000256" key="10">
    <source>
        <dbReference type="ARBA" id="ARBA00023317"/>
    </source>
</evidence>
<dbReference type="STRING" id="765420.OSCT_2498"/>
<evidence type="ECO:0000256" key="1">
    <source>
        <dbReference type="ARBA" id="ARBA00022475"/>
    </source>
</evidence>
<keyword evidence="2" id="KW-0444">Lipid biosynthesis</keyword>
<evidence type="ECO:0000256" key="7">
    <source>
        <dbReference type="ARBA" id="ARBA00023209"/>
    </source>
</evidence>
<dbReference type="OrthoDB" id="9790893at2"/>
<evidence type="ECO:0000256" key="2">
    <source>
        <dbReference type="ARBA" id="ARBA00022516"/>
    </source>
</evidence>
<proteinExistence type="predicted"/>
<evidence type="ECO:0000256" key="4">
    <source>
        <dbReference type="ARBA" id="ARBA00023098"/>
    </source>
</evidence>
<dbReference type="EMBL" id="ADVR01000110">
    <property type="protein sequence ID" value="EFO79634.1"/>
    <property type="molecule type" value="Genomic_DNA"/>
</dbReference>
<evidence type="ECO:0000256" key="5">
    <source>
        <dbReference type="ARBA" id="ARBA00023136"/>
    </source>
</evidence>
<accession>E1IGP7</accession>
<keyword evidence="9" id="KW-1208">Phospholipid metabolism</keyword>
<evidence type="ECO:0000313" key="13">
    <source>
        <dbReference type="Proteomes" id="UP000054010"/>
    </source>
</evidence>
<evidence type="ECO:0000256" key="9">
    <source>
        <dbReference type="ARBA" id="ARBA00023264"/>
    </source>
</evidence>
<name>E1IGP7_9CHLR</name>
<organism evidence="12 13">
    <name type="scientific">Oscillochloris trichoides DG-6</name>
    <dbReference type="NCBI Taxonomy" id="765420"/>
    <lineage>
        <taxon>Bacteria</taxon>
        <taxon>Bacillati</taxon>
        <taxon>Chloroflexota</taxon>
        <taxon>Chloroflexia</taxon>
        <taxon>Chloroflexales</taxon>
        <taxon>Chloroflexineae</taxon>
        <taxon>Oscillochloridaceae</taxon>
        <taxon>Oscillochloris</taxon>
    </lineage>
</organism>
<keyword evidence="13" id="KW-1185">Reference proteome</keyword>
<evidence type="ECO:0000256" key="6">
    <source>
        <dbReference type="ARBA" id="ARBA00023145"/>
    </source>
</evidence>
<keyword evidence="4" id="KW-0443">Lipid metabolism</keyword>
<keyword evidence="8" id="KW-0456">Lyase</keyword>